<comment type="caution">
    <text evidence="1">The sequence shown here is derived from an EMBL/GenBank/DDBJ whole genome shotgun (WGS) entry which is preliminary data.</text>
</comment>
<organism evidence="1 2">
    <name type="scientific">Plakobranchus ocellatus</name>
    <dbReference type="NCBI Taxonomy" id="259542"/>
    <lineage>
        <taxon>Eukaryota</taxon>
        <taxon>Metazoa</taxon>
        <taxon>Spiralia</taxon>
        <taxon>Lophotrochozoa</taxon>
        <taxon>Mollusca</taxon>
        <taxon>Gastropoda</taxon>
        <taxon>Heterobranchia</taxon>
        <taxon>Euthyneura</taxon>
        <taxon>Panpulmonata</taxon>
        <taxon>Sacoglossa</taxon>
        <taxon>Placobranchoidea</taxon>
        <taxon>Plakobranchidae</taxon>
        <taxon>Plakobranchus</taxon>
    </lineage>
</organism>
<name>A0AAV4CIS9_9GAST</name>
<dbReference type="EMBL" id="BLXT01006262">
    <property type="protein sequence ID" value="GFO30734.1"/>
    <property type="molecule type" value="Genomic_DNA"/>
</dbReference>
<dbReference type="AlphaFoldDB" id="A0AAV4CIS9"/>
<gene>
    <name evidence="1" type="ORF">PoB_005723900</name>
</gene>
<accession>A0AAV4CIS9</accession>
<proteinExistence type="predicted"/>
<keyword evidence="2" id="KW-1185">Reference proteome</keyword>
<evidence type="ECO:0000313" key="2">
    <source>
        <dbReference type="Proteomes" id="UP000735302"/>
    </source>
</evidence>
<evidence type="ECO:0000313" key="1">
    <source>
        <dbReference type="EMBL" id="GFO30734.1"/>
    </source>
</evidence>
<sequence length="96" mass="11178">MIVKPNEESARHRLLRKSRDRIRHAVYAFEETPFLQDCTSDVHANAPDRRWLYLPLCHPYKGSLQNEVRVNLSSTALPMLLARNQKLQIICPRVAL</sequence>
<protein>
    <submittedName>
        <fullName evidence="1">Uncharacterized protein</fullName>
    </submittedName>
</protein>
<reference evidence="1 2" key="1">
    <citation type="journal article" date="2021" name="Elife">
        <title>Chloroplast acquisition without the gene transfer in kleptoplastic sea slugs, Plakobranchus ocellatus.</title>
        <authorList>
            <person name="Maeda T."/>
            <person name="Takahashi S."/>
            <person name="Yoshida T."/>
            <person name="Shimamura S."/>
            <person name="Takaki Y."/>
            <person name="Nagai Y."/>
            <person name="Toyoda A."/>
            <person name="Suzuki Y."/>
            <person name="Arimoto A."/>
            <person name="Ishii H."/>
            <person name="Satoh N."/>
            <person name="Nishiyama T."/>
            <person name="Hasebe M."/>
            <person name="Maruyama T."/>
            <person name="Minagawa J."/>
            <person name="Obokata J."/>
            <person name="Shigenobu S."/>
        </authorList>
    </citation>
    <scope>NUCLEOTIDE SEQUENCE [LARGE SCALE GENOMIC DNA]</scope>
</reference>
<dbReference type="Proteomes" id="UP000735302">
    <property type="component" value="Unassembled WGS sequence"/>
</dbReference>